<name>A0ABY1ML95_9PROT</name>
<sequence length="87" mass="10429">MSDRDSKLARAIRRHHRNRLQWNRRQYWDKDGLTDNPRWLGKVVDTPTPCSCWMCGNPRRYFGEKTMQELRQDEADGLTVKKPYFGS</sequence>
<protein>
    <submittedName>
        <fullName evidence="1">Uncharacterized protein</fullName>
    </submittedName>
</protein>
<evidence type="ECO:0000313" key="2">
    <source>
        <dbReference type="Proteomes" id="UP000193925"/>
    </source>
</evidence>
<gene>
    <name evidence="1" type="ORF">AFERRI_10586</name>
</gene>
<evidence type="ECO:0000313" key="1">
    <source>
        <dbReference type="EMBL" id="SMH64553.1"/>
    </source>
</evidence>
<accession>A0ABY1ML95</accession>
<organism evidence="1 2">
    <name type="scientific">Acidithiobacillus ferrivorans</name>
    <dbReference type="NCBI Taxonomy" id="160808"/>
    <lineage>
        <taxon>Bacteria</taxon>
        <taxon>Pseudomonadati</taxon>
        <taxon>Pseudomonadota</taxon>
        <taxon>Acidithiobacillia</taxon>
        <taxon>Acidithiobacillales</taxon>
        <taxon>Acidithiobacillaceae</taxon>
        <taxon>Acidithiobacillus</taxon>
    </lineage>
</organism>
<reference evidence="1 2" key="1">
    <citation type="submission" date="2017-03" db="EMBL/GenBank/DDBJ databases">
        <authorList>
            <person name="Regsiter A."/>
            <person name="William W."/>
        </authorList>
    </citation>
    <scope>NUCLEOTIDE SEQUENCE [LARGE SCALE GENOMIC DNA]</scope>
    <source>
        <strain evidence="1">PRJEB5721</strain>
    </source>
</reference>
<dbReference type="Proteomes" id="UP000193925">
    <property type="component" value="Chromosome AFERRI"/>
</dbReference>
<dbReference type="RefSeq" id="WP_035193047.1">
    <property type="nucleotide sequence ID" value="NZ_CCCS020000035.1"/>
</dbReference>
<keyword evidence="2" id="KW-1185">Reference proteome</keyword>
<dbReference type="EMBL" id="LT841305">
    <property type="protein sequence ID" value="SMH64553.1"/>
    <property type="molecule type" value="Genomic_DNA"/>
</dbReference>
<proteinExistence type="predicted"/>